<evidence type="ECO:0000256" key="1">
    <source>
        <dbReference type="ARBA" id="ARBA00023002"/>
    </source>
</evidence>
<dbReference type="GO" id="GO:0005829">
    <property type="term" value="C:cytosol"/>
    <property type="evidence" value="ECO:0007669"/>
    <property type="project" value="TreeGrafter"/>
</dbReference>
<name>K6WGN6_9ACTN</name>
<keyword evidence="1" id="KW-0560">Oxidoreductase</keyword>
<dbReference type="InterPro" id="IPR052019">
    <property type="entry name" value="F420H2_bilvrd_red/Heme_oxyg"/>
</dbReference>
<accession>K6WGN6</accession>
<feature type="domain" description="Pyridoxamine 5'-phosphate oxidase N-terminal" evidence="2">
    <location>
        <begin position="29"/>
        <end position="131"/>
    </location>
</feature>
<keyword evidence="4" id="KW-1185">Reference proteome</keyword>
<proteinExistence type="predicted"/>
<dbReference type="PANTHER" id="PTHR35176:SF6">
    <property type="entry name" value="HEME OXYGENASE HI_0854-RELATED"/>
    <property type="match status" value="1"/>
</dbReference>
<evidence type="ECO:0000313" key="3">
    <source>
        <dbReference type="EMBL" id="GAB91297.1"/>
    </source>
</evidence>
<dbReference type="NCBIfam" id="TIGR03618">
    <property type="entry name" value="Rv1155_F420"/>
    <property type="match status" value="1"/>
</dbReference>
<dbReference type="EMBL" id="BAHC01000126">
    <property type="protein sequence ID" value="GAB91297.1"/>
    <property type="molecule type" value="Genomic_DNA"/>
</dbReference>
<dbReference type="InterPro" id="IPR011576">
    <property type="entry name" value="Pyridox_Oxase_N"/>
</dbReference>
<reference evidence="3 4" key="1">
    <citation type="submission" date="2012-08" db="EMBL/GenBank/DDBJ databases">
        <title>Whole genome shotgun sequence of Gordonia rhizosphera NBRC 16068.</title>
        <authorList>
            <person name="Takarada H."/>
            <person name="Isaki S."/>
            <person name="Hosoyama A."/>
            <person name="Tsuchikane K."/>
            <person name="Katsumata H."/>
            <person name="Baba S."/>
            <person name="Ohji S."/>
            <person name="Yamazaki S."/>
            <person name="Fujita N."/>
        </authorList>
    </citation>
    <scope>NUCLEOTIDE SEQUENCE [LARGE SCALE GENOMIC DNA]</scope>
    <source>
        <strain evidence="3 4">NBRC 16068</strain>
    </source>
</reference>
<comment type="caution">
    <text evidence="3">The sequence shown here is derived from an EMBL/GenBank/DDBJ whole genome shotgun (WGS) entry which is preliminary data.</text>
</comment>
<sequence>MEIGKVIAPGTENGLQIGDREEGGILDLPESHLALLRGPVTGVMSTVNRSGTVQLTPVWVMDDGNNILVNSVRGRLKDRNIRERPQVTVMLVNPENPFQWMSIQGEVVEIVDEDDPDRGYLATDMINEASKLYMETDVYPVRDPRGEVRSLYFIRPDRVMAMGEGA</sequence>
<evidence type="ECO:0000259" key="2">
    <source>
        <dbReference type="Pfam" id="PF01243"/>
    </source>
</evidence>
<dbReference type="Proteomes" id="UP000008363">
    <property type="component" value="Unassembled WGS sequence"/>
</dbReference>
<dbReference type="eggNOG" id="COG3576">
    <property type="taxonomic scope" value="Bacteria"/>
</dbReference>
<dbReference type="InterPro" id="IPR012349">
    <property type="entry name" value="Split_barrel_FMN-bd"/>
</dbReference>
<dbReference type="Gene3D" id="2.30.110.10">
    <property type="entry name" value="Electron Transport, Fmn-binding Protein, Chain A"/>
    <property type="match status" value="1"/>
</dbReference>
<dbReference type="RefSeq" id="WP_006334636.1">
    <property type="nucleotide sequence ID" value="NZ_BAHC01000126.1"/>
</dbReference>
<dbReference type="SUPFAM" id="SSF50475">
    <property type="entry name" value="FMN-binding split barrel"/>
    <property type="match status" value="1"/>
</dbReference>
<dbReference type="OrthoDB" id="162914at2"/>
<dbReference type="AlphaFoldDB" id="K6WGN6"/>
<dbReference type="STRING" id="1108045.GORHZ_126_00380"/>
<dbReference type="GO" id="GO:0070967">
    <property type="term" value="F:coenzyme F420 binding"/>
    <property type="evidence" value="ECO:0007669"/>
    <property type="project" value="TreeGrafter"/>
</dbReference>
<evidence type="ECO:0000313" key="4">
    <source>
        <dbReference type="Proteomes" id="UP000008363"/>
    </source>
</evidence>
<dbReference type="Pfam" id="PF01243">
    <property type="entry name" value="PNPOx_N"/>
    <property type="match status" value="1"/>
</dbReference>
<dbReference type="InterPro" id="IPR019920">
    <property type="entry name" value="F420-binding_dom_put"/>
</dbReference>
<dbReference type="PANTHER" id="PTHR35176">
    <property type="entry name" value="HEME OXYGENASE HI_0854-RELATED"/>
    <property type="match status" value="1"/>
</dbReference>
<protein>
    <recommendedName>
        <fullName evidence="2">Pyridoxamine 5'-phosphate oxidase N-terminal domain-containing protein</fullName>
    </recommendedName>
</protein>
<gene>
    <name evidence="3" type="ORF">GORHZ_126_00380</name>
</gene>
<organism evidence="3 4">
    <name type="scientific">Gordonia rhizosphera NBRC 16068</name>
    <dbReference type="NCBI Taxonomy" id="1108045"/>
    <lineage>
        <taxon>Bacteria</taxon>
        <taxon>Bacillati</taxon>
        <taxon>Actinomycetota</taxon>
        <taxon>Actinomycetes</taxon>
        <taxon>Mycobacteriales</taxon>
        <taxon>Gordoniaceae</taxon>
        <taxon>Gordonia</taxon>
    </lineage>
</organism>
<dbReference type="GO" id="GO:0016627">
    <property type="term" value="F:oxidoreductase activity, acting on the CH-CH group of donors"/>
    <property type="evidence" value="ECO:0007669"/>
    <property type="project" value="TreeGrafter"/>
</dbReference>